<dbReference type="Pfam" id="PF13912">
    <property type="entry name" value="zf-C2H2_6"/>
    <property type="match status" value="2"/>
</dbReference>
<evidence type="ECO:0000313" key="4">
    <source>
        <dbReference type="EMBL" id="MCE2055314.1"/>
    </source>
</evidence>
<dbReference type="PANTHER" id="PTHR47591:SF1">
    <property type="entry name" value="ZINC FINGER PROTEIN ZAT2-RELATED"/>
    <property type="match status" value="1"/>
</dbReference>
<evidence type="ECO:0000256" key="1">
    <source>
        <dbReference type="PROSITE-ProRule" id="PRU00042"/>
    </source>
</evidence>
<evidence type="ECO:0000313" key="5">
    <source>
        <dbReference type="Proteomes" id="UP000823775"/>
    </source>
</evidence>
<keyword evidence="5" id="KW-1185">Reference proteome</keyword>
<protein>
    <recommendedName>
        <fullName evidence="3">C2H2-type domain-containing protein</fullName>
    </recommendedName>
</protein>
<gene>
    <name evidence="4" type="ORF">HAX54_042388</name>
</gene>
<dbReference type="PROSITE" id="PS50157">
    <property type="entry name" value="ZINC_FINGER_C2H2_2"/>
    <property type="match status" value="2"/>
</dbReference>
<organism evidence="4 5">
    <name type="scientific">Datura stramonium</name>
    <name type="common">Jimsonweed</name>
    <name type="synonym">Common thornapple</name>
    <dbReference type="NCBI Taxonomy" id="4076"/>
    <lineage>
        <taxon>Eukaryota</taxon>
        <taxon>Viridiplantae</taxon>
        <taxon>Streptophyta</taxon>
        <taxon>Embryophyta</taxon>
        <taxon>Tracheophyta</taxon>
        <taxon>Spermatophyta</taxon>
        <taxon>Magnoliopsida</taxon>
        <taxon>eudicotyledons</taxon>
        <taxon>Gunneridae</taxon>
        <taxon>Pentapetalae</taxon>
        <taxon>asterids</taxon>
        <taxon>lamiids</taxon>
        <taxon>Solanales</taxon>
        <taxon>Solanaceae</taxon>
        <taxon>Solanoideae</taxon>
        <taxon>Datureae</taxon>
        <taxon>Datura</taxon>
    </lineage>
</organism>
<feature type="region of interest" description="Disordered" evidence="2">
    <location>
        <begin position="185"/>
        <end position="214"/>
    </location>
</feature>
<keyword evidence="1" id="KW-0862">Zinc</keyword>
<dbReference type="InterPro" id="IPR013087">
    <property type="entry name" value="Znf_C2H2_type"/>
</dbReference>
<evidence type="ECO:0000259" key="3">
    <source>
        <dbReference type="PROSITE" id="PS50157"/>
    </source>
</evidence>
<dbReference type="InterPro" id="IPR036236">
    <property type="entry name" value="Znf_C2H2_sf"/>
</dbReference>
<accession>A0ABS8W3Z4</accession>
<sequence length="381" mass="43478">MVNTQMLFPMVDNQEHQPQSIINGQQQGSPGVRGTGTLWINLKIPKEEEVKEDHNYDQHIFGFENEDEGPIEKKIKHNNSCSRICHVCNKGFSSGKALGGHMRIHVPAANEEFISGKKRKKLNQPIAWYKKRKVEKQEEEKETQEVDILKKDIYNEPPIICSVCGKNFPSMKSLFGHMRCHPDRDWRGIQPPPNNNNNKNMSDRQKHSATASVDLSKTVGGWSVTAKRGRSRKPIIDYSPSYKTSGAKKMTVDETQLRIKGTNIFQMKRIKRRGRKMMKLKDLRSVQHHASNNPVPHHNTLFSTPEKYNKFNIPIQNYSVEEAAKLLVESTNECNNFSITNNDKPQQSSSSSQATSVIRNTSGARILDFDLNELPLIPEDY</sequence>
<dbReference type="PROSITE" id="PS00028">
    <property type="entry name" value="ZINC_FINGER_C2H2_1"/>
    <property type="match status" value="2"/>
</dbReference>
<dbReference type="PANTHER" id="PTHR47591">
    <property type="entry name" value="ZINC FINGER PROTEIN ZAT2-RELATED"/>
    <property type="match status" value="1"/>
</dbReference>
<dbReference type="Proteomes" id="UP000823775">
    <property type="component" value="Unassembled WGS sequence"/>
</dbReference>
<reference evidence="4 5" key="1">
    <citation type="journal article" date="2021" name="BMC Genomics">
        <title>Datura genome reveals duplications of psychoactive alkaloid biosynthetic genes and high mutation rate following tissue culture.</title>
        <authorList>
            <person name="Rajewski A."/>
            <person name="Carter-House D."/>
            <person name="Stajich J."/>
            <person name="Litt A."/>
        </authorList>
    </citation>
    <scope>NUCLEOTIDE SEQUENCE [LARGE SCALE GENOMIC DNA]</scope>
    <source>
        <strain evidence="4">AR-01</strain>
    </source>
</reference>
<feature type="domain" description="C2H2-type" evidence="3">
    <location>
        <begin position="83"/>
        <end position="105"/>
    </location>
</feature>
<feature type="domain" description="C2H2-type" evidence="3">
    <location>
        <begin position="159"/>
        <end position="186"/>
    </location>
</feature>
<dbReference type="SMART" id="SM00355">
    <property type="entry name" value="ZnF_C2H2"/>
    <property type="match status" value="2"/>
</dbReference>
<keyword evidence="1" id="KW-0863">Zinc-finger</keyword>
<evidence type="ECO:0000256" key="2">
    <source>
        <dbReference type="SAM" id="MobiDB-lite"/>
    </source>
</evidence>
<keyword evidence="1" id="KW-0479">Metal-binding</keyword>
<dbReference type="SUPFAM" id="SSF57667">
    <property type="entry name" value="beta-beta-alpha zinc fingers"/>
    <property type="match status" value="1"/>
</dbReference>
<comment type="caution">
    <text evidence="4">The sequence shown here is derived from an EMBL/GenBank/DDBJ whole genome shotgun (WGS) entry which is preliminary data.</text>
</comment>
<name>A0ABS8W3Z4_DATST</name>
<dbReference type="Gene3D" id="3.30.160.60">
    <property type="entry name" value="Classic Zinc Finger"/>
    <property type="match status" value="1"/>
</dbReference>
<proteinExistence type="predicted"/>
<dbReference type="EMBL" id="JACEIK010006233">
    <property type="protein sequence ID" value="MCE2055314.1"/>
    <property type="molecule type" value="Genomic_DNA"/>
</dbReference>